<evidence type="ECO:0000313" key="2">
    <source>
        <dbReference type="Proteomes" id="UP000308600"/>
    </source>
</evidence>
<evidence type="ECO:0000313" key="1">
    <source>
        <dbReference type="EMBL" id="TFK65199.1"/>
    </source>
</evidence>
<proteinExistence type="predicted"/>
<reference evidence="1 2" key="1">
    <citation type="journal article" date="2019" name="Nat. Ecol. Evol.">
        <title>Megaphylogeny resolves global patterns of mushroom evolution.</title>
        <authorList>
            <person name="Varga T."/>
            <person name="Krizsan K."/>
            <person name="Foldi C."/>
            <person name="Dima B."/>
            <person name="Sanchez-Garcia M."/>
            <person name="Sanchez-Ramirez S."/>
            <person name="Szollosi G.J."/>
            <person name="Szarkandi J.G."/>
            <person name="Papp V."/>
            <person name="Albert L."/>
            <person name="Andreopoulos W."/>
            <person name="Angelini C."/>
            <person name="Antonin V."/>
            <person name="Barry K.W."/>
            <person name="Bougher N.L."/>
            <person name="Buchanan P."/>
            <person name="Buyck B."/>
            <person name="Bense V."/>
            <person name="Catcheside P."/>
            <person name="Chovatia M."/>
            <person name="Cooper J."/>
            <person name="Damon W."/>
            <person name="Desjardin D."/>
            <person name="Finy P."/>
            <person name="Geml J."/>
            <person name="Haridas S."/>
            <person name="Hughes K."/>
            <person name="Justo A."/>
            <person name="Karasinski D."/>
            <person name="Kautmanova I."/>
            <person name="Kiss B."/>
            <person name="Kocsube S."/>
            <person name="Kotiranta H."/>
            <person name="LaButti K.M."/>
            <person name="Lechner B.E."/>
            <person name="Liimatainen K."/>
            <person name="Lipzen A."/>
            <person name="Lukacs Z."/>
            <person name="Mihaltcheva S."/>
            <person name="Morgado L.N."/>
            <person name="Niskanen T."/>
            <person name="Noordeloos M.E."/>
            <person name="Ohm R.A."/>
            <person name="Ortiz-Santana B."/>
            <person name="Ovrebo C."/>
            <person name="Racz N."/>
            <person name="Riley R."/>
            <person name="Savchenko A."/>
            <person name="Shiryaev A."/>
            <person name="Soop K."/>
            <person name="Spirin V."/>
            <person name="Szebenyi C."/>
            <person name="Tomsovsky M."/>
            <person name="Tulloss R.E."/>
            <person name="Uehling J."/>
            <person name="Grigoriev I.V."/>
            <person name="Vagvolgyi C."/>
            <person name="Papp T."/>
            <person name="Martin F.M."/>
            <person name="Miettinen O."/>
            <person name="Hibbett D.S."/>
            <person name="Nagy L.G."/>
        </authorList>
    </citation>
    <scope>NUCLEOTIDE SEQUENCE [LARGE SCALE GENOMIC DNA]</scope>
    <source>
        <strain evidence="1 2">NL-1719</strain>
    </source>
</reference>
<sequence length="381" mass="43762">MGSSVSTSAHGTTEYPTDSEPARAQASDFPEEFTDDMTYYQVLGIQNDASDEDIKRAYRRSALRHHPDKNPNDVEPARRRFETVQLAYETLSNPAMRDSYDISVSMRAASGEREAPYASNHTGANADNINIPGSWSWTTPKSASTSGPRTWSEWAFGRSEPKRSRLFSFQEYLQSAGEGHIIGVTHEDILQWLEGLENIDQAHQDMYSVFSNFYQCLAYDEAQWGGRPLPTRFGTAESVWDRSDSDVPQARGVYEIKDFYHHWLQFKTSKSFDWVVRYVAPGETNARVDRFLRNKNKPYQVAARNAFNELIQSLTLWVMHHDPRFIIHLRYEALVAYQAHQLRQQFYQPDVNIVNGGETNTGSESRRSKKKKRNKNNSTIH</sequence>
<organism evidence="1 2">
    <name type="scientific">Pluteus cervinus</name>
    <dbReference type="NCBI Taxonomy" id="181527"/>
    <lineage>
        <taxon>Eukaryota</taxon>
        <taxon>Fungi</taxon>
        <taxon>Dikarya</taxon>
        <taxon>Basidiomycota</taxon>
        <taxon>Agaricomycotina</taxon>
        <taxon>Agaricomycetes</taxon>
        <taxon>Agaricomycetidae</taxon>
        <taxon>Agaricales</taxon>
        <taxon>Pluteineae</taxon>
        <taxon>Pluteaceae</taxon>
        <taxon>Pluteus</taxon>
    </lineage>
</organism>
<accession>A0ACD3AHU6</accession>
<keyword evidence="2" id="KW-1185">Reference proteome</keyword>
<protein>
    <submittedName>
        <fullName evidence="1">DnaJ-domain-containing protein</fullName>
    </submittedName>
</protein>
<dbReference type="Proteomes" id="UP000308600">
    <property type="component" value="Unassembled WGS sequence"/>
</dbReference>
<dbReference type="EMBL" id="ML208445">
    <property type="protein sequence ID" value="TFK65199.1"/>
    <property type="molecule type" value="Genomic_DNA"/>
</dbReference>
<gene>
    <name evidence="1" type="ORF">BDN72DRAFT_845851</name>
</gene>
<name>A0ACD3AHU6_9AGAR</name>